<name>A0A3R8R1N4_9FIRM</name>
<comment type="similarity">
    <text evidence="2">Belongs to the glycosyltransferase 28 family.</text>
</comment>
<dbReference type="AlphaFoldDB" id="A0A3R8R1N4"/>
<evidence type="ECO:0000256" key="5">
    <source>
        <dbReference type="ARBA" id="ARBA00022824"/>
    </source>
</evidence>
<dbReference type="RefSeq" id="WP_125126091.1">
    <property type="nucleotide sequence ID" value="NZ_RHJS01000002.1"/>
</dbReference>
<dbReference type="InterPro" id="IPR039042">
    <property type="entry name" value="Alg13-like"/>
</dbReference>
<evidence type="ECO:0000313" key="8">
    <source>
        <dbReference type="Proteomes" id="UP000274920"/>
    </source>
</evidence>
<dbReference type="GO" id="GO:0016758">
    <property type="term" value="F:hexosyltransferase activity"/>
    <property type="evidence" value="ECO:0007669"/>
    <property type="project" value="InterPro"/>
</dbReference>
<evidence type="ECO:0000259" key="6">
    <source>
        <dbReference type="Pfam" id="PF04101"/>
    </source>
</evidence>
<dbReference type="SUPFAM" id="SSF53756">
    <property type="entry name" value="UDP-Glycosyltransferase/glycogen phosphorylase"/>
    <property type="match status" value="1"/>
</dbReference>
<dbReference type="InterPro" id="IPR048097">
    <property type="entry name" value="Cps14G-like"/>
</dbReference>
<organism evidence="7 8">
    <name type="scientific">Schaedlerella arabinosiphila</name>
    <dbReference type="NCBI Taxonomy" id="2044587"/>
    <lineage>
        <taxon>Bacteria</taxon>
        <taxon>Bacillati</taxon>
        <taxon>Bacillota</taxon>
        <taxon>Clostridia</taxon>
        <taxon>Lachnospirales</taxon>
        <taxon>Lachnospiraceae</taxon>
        <taxon>Schaedlerella</taxon>
    </lineage>
</organism>
<protein>
    <submittedName>
        <fullName evidence="7">Beta(1,3)galactosyltransferase EpsH</fullName>
    </submittedName>
</protein>
<dbReference type="PANTHER" id="PTHR12867:SF6">
    <property type="entry name" value="N-ACETYLGLUCOSAMINYLDIPHOSPHODOLICHOL N-ACETYLGLUCOSAMINYLTRANSFERASE"/>
    <property type="match status" value="1"/>
</dbReference>
<sequence length="171" mass="19305">MIFVTVGSQKFPFNRLLKKVDQMVQEGAITEEVLIQTGASDYTPSHCRYQPFYNRALFSEMLGSCTVLITHGGTGTIIDAVKRGKKTIVVPRLSRYGEHVDDHQLELPARFHDMNLVYTCPDVDLLPEILPVVRNHQFDTYQSNTETFLASVDDVLRSYLPETVTDTAVLP</sequence>
<evidence type="ECO:0000313" key="7">
    <source>
        <dbReference type="EMBL" id="RRK30244.1"/>
    </source>
</evidence>
<dbReference type="Pfam" id="PF04101">
    <property type="entry name" value="Glyco_tran_28_C"/>
    <property type="match status" value="1"/>
</dbReference>
<gene>
    <name evidence="7" type="ORF">EBB54_01770</name>
</gene>
<keyword evidence="8" id="KW-1185">Reference proteome</keyword>
<dbReference type="GO" id="GO:0006488">
    <property type="term" value="P:dolichol-linked oligosaccharide biosynthetic process"/>
    <property type="evidence" value="ECO:0007669"/>
    <property type="project" value="InterPro"/>
</dbReference>
<keyword evidence="3 7" id="KW-0328">Glycosyltransferase</keyword>
<keyword evidence="5" id="KW-0256">Endoplasmic reticulum</keyword>
<evidence type="ECO:0000256" key="3">
    <source>
        <dbReference type="ARBA" id="ARBA00022676"/>
    </source>
</evidence>
<keyword evidence="4 7" id="KW-0808">Transferase</keyword>
<comment type="caution">
    <text evidence="7">The sequence shown here is derived from an EMBL/GenBank/DDBJ whole genome shotgun (WGS) entry which is preliminary data.</text>
</comment>
<evidence type="ECO:0000256" key="4">
    <source>
        <dbReference type="ARBA" id="ARBA00022679"/>
    </source>
</evidence>
<dbReference type="EMBL" id="RHJS01000002">
    <property type="protein sequence ID" value="RRK30244.1"/>
    <property type="molecule type" value="Genomic_DNA"/>
</dbReference>
<comment type="subcellular location">
    <subcellularLocation>
        <location evidence="1">Endoplasmic reticulum</location>
    </subcellularLocation>
</comment>
<feature type="domain" description="Glycosyl transferase family 28 C-terminal" evidence="6">
    <location>
        <begin position="1"/>
        <end position="150"/>
    </location>
</feature>
<dbReference type="InterPro" id="IPR007235">
    <property type="entry name" value="Glyco_trans_28_C"/>
</dbReference>
<dbReference type="Gene3D" id="3.40.50.2000">
    <property type="entry name" value="Glycogen Phosphorylase B"/>
    <property type="match status" value="1"/>
</dbReference>
<accession>A0A3R8R1N4</accession>
<dbReference type="NCBIfam" id="NF041548">
    <property type="entry name" value="PssE"/>
    <property type="match status" value="1"/>
</dbReference>
<evidence type="ECO:0000256" key="1">
    <source>
        <dbReference type="ARBA" id="ARBA00004240"/>
    </source>
</evidence>
<dbReference type="PANTHER" id="PTHR12867">
    <property type="entry name" value="GLYCOSYL TRANSFERASE-RELATED"/>
    <property type="match status" value="1"/>
</dbReference>
<reference evidence="7" key="1">
    <citation type="submission" date="2018-10" db="EMBL/GenBank/DDBJ databases">
        <title>Schaedlerella arabinophila gen. nov. sp. nov., isolated from the mouse intestinal tract and comparative analysis with the genome of the closely related altered Schaedler flora strain ASF502.</title>
        <authorList>
            <person name="Miyake S."/>
            <person name="Soh M."/>
            <person name="Seedorf H."/>
        </authorList>
    </citation>
    <scope>NUCLEOTIDE SEQUENCE [LARGE SCALE GENOMIC DNA]</scope>
    <source>
        <strain evidence="7">DSM 106076</strain>
    </source>
</reference>
<proteinExistence type="inferred from homology"/>
<evidence type="ECO:0000256" key="2">
    <source>
        <dbReference type="ARBA" id="ARBA00006962"/>
    </source>
</evidence>
<dbReference type="Proteomes" id="UP000274920">
    <property type="component" value="Unassembled WGS sequence"/>
</dbReference>